<feature type="transmembrane region" description="Helical" evidence="7">
    <location>
        <begin position="326"/>
        <end position="349"/>
    </location>
</feature>
<evidence type="ECO:0000256" key="1">
    <source>
        <dbReference type="ARBA" id="ARBA00004651"/>
    </source>
</evidence>
<feature type="transmembrane region" description="Helical" evidence="7">
    <location>
        <begin position="20"/>
        <end position="39"/>
    </location>
</feature>
<dbReference type="Gene3D" id="1.20.1250.20">
    <property type="entry name" value="MFS general substrate transporter like domains"/>
    <property type="match status" value="2"/>
</dbReference>
<feature type="transmembrane region" description="Helical" evidence="7">
    <location>
        <begin position="271"/>
        <end position="290"/>
    </location>
</feature>
<feature type="transmembrane region" description="Helical" evidence="7">
    <location>
        <begin position="87"/>
        <end position="106"/>
    </location>
</feature>
<evidence type="ECO:0000256" key="3">
    <source>
        <dbReference type="ARBA" id="ARBA00022692"/>
    </source>
</evidence>
<reference evidence="9 10" key="1">
    <citation type="journal article" date="2013" name="Genome Announc.">
        <title>Draft Genome Sequence of the Cellulolytic, Mesophilic, Anaerobic Bacterium Clostridium termitidis Strain CT1112 (DSM 5398).</title>
        <authorList>
            <person name="Lal S."/>
            <person name="Ramachandran U."/>
            <person name="Zhang X."/>
            <person name="Munir R."/>
            <person name="Sparling R."/>
            <person name="Levin D.B."/>
        </authorList>
    </citation>
    <scope>NUCLEOTIDE SEQUENCE [LARGE SCALE GENOMIC DNA]</scope>
    <source>
        <strain evidence="9 10">CT1112</strain>
    </source>
</reference>
<feature type="transmembrane region" description="Helical" evidence="7">
    <location>
        <begin position="180"/>
        <end position="201"/>
    </location>
</feature>
<feature type="transmembrane region" description="Helical" evidence="7">
    <location>
        <begin position="302"/>
        <end position="320"/>
    </location>
</feature>
<evidence type="ECO:0000259" key="8">
    <source>
        <dbReference type="PROSITE" id="PS50850"/>
    </source>
</evidence>
<evidence type="ECO:0000313" key="10">
    <source>
        <dbReference type="Proteomes" id="UP000014155"/>
    </source>
</evidence>
<organism evidence="9 10">
    <name type="scientific">Ruminiclostridium cellobioparum subsp. termitidis CT1112</name>
    <dbReference type="NCBI Taxonomy" id="1195236"/>
    <lineage>
        <taxon>Bacteria</taxon>
        <taxon>Bacillati</taxon>
        <taxon>Bacillota</taxon>
        <taxon>Clostridia</taxon>
        <taxon>Eubacteriales</taxon>
        <taxon>Oscillospiraceae</taxon>
        <taxon>Ruminiclostridium</taxon>
    </lineage>
</organism>
<dbReference type="InterPro" id="IPR052528">
    <property type="entry name" value="Sugar_transport-like"/>
</dbReference>
<dbReference type="InterPro" id="IPR020846">
    <property type="entry name" value="MFS_dom"/>
</dbReference>
<dbReference type="PANTHER" id="PTHR23526:SF2">
    <property type="entry name" value="MAJOR FACILITATOR SUPERFAMILY (MFS) PROFILE DOMAIN-CONTAINING PROTEIN"/>
    <property type="match status" value="1"/>
</dbReference>
<comment type="caution">
    <text evidence="9">The sequence shown here is derived from an EMBL/GenBank/DDBJ whole genome shotgun (WGS) entry which is preliminary data.</text>
</comment>
<dbReference type="InterPro" id="IPR011701">
    <property type="entry name" value="MFS"/>
</dbReference>
<evidence type="ECO:0000256" key="5">
    <source>
        <dbReference type="ARBA" id="ARBA00023136"/>
    </source>
</evidence>
<keyword evidence="3 7" id="KW-0812">Transmembrane</keyword>
<name>S0FX37_RUMCE</name>
<feature type="transmembrane region" description="Helical" evidence="7">
    <location>
        <begin position="388"/>
        <end position="408"/>
    </location>
</feature>
<dbReference type="InterPro" id="IPR036259">
    <property type="entry name" value="MFS_trans_sf"/>
</dbReference>
<comment type="subcellular location">
    <subcellularLocation>
        <location evidence="1">Cell membrane</location>
        <topology evidence="1">Multi-pass membrane protein</topology>
    </subcellularLocation>
</comment>
<evidence type="ECO:0000256" key="6">
    <source>
        <dbReference type="SAM" id="MobiDB-lite"/>
    </source>
</evidence>
<dbReference type="Proteomes" id="UP000014155">
    <property type="component" value="Unassembled WGS sequence"/>
</dbReference>
<dbReference type="AlphaFoldDB" id="S0FX37"/>
<sequence length="436" mass="48401">MNGIGSKFKALDTTSKNAWFFTFEGAVGAVILNLANPFFSMFARRMGASDYQIGLISSLPALVGILALVPGSLLVDRSSSKKRIVSLLILLFGIMYPLAALSPLLGNYKIPLYITIIALMNWPFSVFNISWQSFFSDVMVSQFNSAFTKRTRAATVVGTSTSLAAGLLLAYIPKNDGERILMYQLFFCLSLILALIQSWLLKRVITPPVLNSGGDKGNGFAMVRECLNNLLVYKEFRTFIILAFIFHVSWHMGWPLFFIYQVDVIGINEAWLSYVNVAVGFAGVLTYTFWGKEIEKRGARLILIFGTLGLSINALTIVLVRTPYLLLFQSTMTGLTFSAFTLAIFANLIEVVPQKNKTINIAVYTTFINLSQFISPLIGVWFYKHTSIITALVFVGVFRLLAGALFIARYLSGRKKSSQPGVQQEQPVLHNTGPHK</sequence>
<feature type="transmembrane region" description="Helical" evidence="7">
    <location>
        <begin position="239"/>
        <end position="259"/>
    </location>
</feature>
<dbReference type="Pfam" id="PF07690">
    <property type="entry name" value="MFS_1"/>
    <property type="match status" value="1"/>
</dbReference>
<keyword evidence="2" id="KW-0813">Transport</keyword>
<dbReference type="EMBL" id="AORV01000015">
    <property type="protein sequence ID" value="EMS73724.1"/>
    <property type="molecule type" value="Genomic_DNA"/>
</dbReference>
<accession>S0FX37</accession>
<feature type="transmembrane region" description="Helical" evidence="7">
    <location>
        <begin position="361"/>
        <end position="382"/>
    </location>
</feature>
<evidence type="ECO:0000256" key="2">
    <source>
        <dbReference type="ARBA" id="ARBA00022448"/>
    </source>
</evidence>
<evidence type="ECO:0000313" key="9">
    <source>
        <dbReference type="EMBL" id="EMS73724.1"/>
    </source>
</evidence>
<evidence type="ECO:0000256" key="7">
    <source>
        <dbReference type="SAM" id="Phobius"/>
    </source>
</evidence>
<dbReference type="RefSeq" id="WP_004623506.1">
    <property type="nucleotide sequence ID" value="NZ_AORV01000015.1"/>
</dbReference>
<dbReference type="PROSITE" id="PS50850">
    <property type="entry name" value="MFS"/>
    <property type="match status" value="1"/>
</dbReference>
<keyword evidence="4 7" id="KW-1133">Transmembrane helix</keyword>
<feature type="transmembrane region" description="Helical" evidence="7">
    <location>
        <begin position="112"/>
        <end position="131"/>
    </location>
</feature>
<feature type="domain" description="Major facilitator superfamily (MFS) profile" evidence="8">
    <location>
        <begin position="1"/>
        <end position="414"/>
    </location>
</feature>
<dbReference type="PANTHER" id="PTHR23526">
    <property type="entry name" value="INTEGRAL MEMBRANE TRANSPORT PROTEIN-RELATED"/>
    <property type="match status" value="1"/>
</dbReference>
<feature type="transmembrane region" description="Helical" evidence="7">
    <location>
        <begin position="51"/>
        <end position="75"/>
    </location>
</feature>
<proteinExistence type="predicted"/>
<dbReference type="PATRIC" id="fig|1195236.3.peg.483"/>
<dbReference type="eggNOG" id="COG2814">
    <property type="taxonomic scope" value="Bacteria"/>
</dbReference>
<dbReference type="GO" id="GO:0005886">
    <property type="term" value="C:plasma membrane"/>
    <property type="evidence" value="ECO:0007669"/>
    <property type="project" value="UniProtKB-SubCell"/>
</dbReference>
<dbReference type="STRING" id="1195236.CTER_0183"/>
<evidence type="ECO:0000256" key="4">
    <source>
        <dbReference type="ARBA" id="ARBA00022989"/>
    </source>
</evidence>
<gene>
    <name evidence="9" type="ORF">CTER_0183</name>
</gene>
<protein>
    <submittedName>
        <fullName evidence="9">Major Facilitator Superfamily</fullName>
    </submittedName>
</protein>
<feature type="transmembrane region" description="Helical" evidence="7">
    <location>
        <begin position="152"/>
        <end position="174"/>
    </location>
</feature>
<dbReference type="SUPFAM" id="SSF103473">
    <property type="entry name" value="MFS general substrate transporter"/>
    <property type="match status" value="1"/>
</dbReference>
<dbReference type="GO" id="GO:0022857">
    <property type="term" value="F:transmembrane transporter activity"/>
    <property type="evidence" value="ECO:0007669"/>
    <property type="project" value="InterPro"/>
</dbReference>
<keyword evidence="10" id="KW-1185">Reference proteome</keyword>
<feature type="region of interest" description="Disordered" evidence="6">
    <location>
        <begin position="417"/>
        <end position="436"/>
    </location>
</feature>
<keyword evidence="5 7" id="KW-0472">Membrane</keyword>